<keyword evidence="3" id="KW-0067">ATP-binding</keyword>
<dbReference type="GO" id="GO:0005829">
    <property type="term" value="C:cytosol"/>
    <property type="evidence" value="ECO:0007669"/>
    <property type="project" value="TreeGrafter"/>
</dbReference>
<dbReference type="PANTHER" id="PTHR42765:SF1">
    <property type="entry name" value="ISOLEUCINE--TRNA LIGASE, MITOCHONDRIAL"/>
    <property type="match status" value="1"/>
</dbReference>
<sequence length="108" mass="11760">CLRDDLEYVLIQVEGDNPERIIVAAELAKDVMDRAGIEHFHNLGFAKGADLELSQFQHPFYDFTVPAILGDHVTTDSGTGVVHTAPGHGQEDFAVGQKYNLEVANPVG</sequence>
<evidence type="ECO:0000256" key="1">
    <source>
        <dbReference type="ARBA" id="ARBA00022598"/>
    </source>
</evidence>
<organism evidence="8 9">
    <name type="scientific">Vibrio parahaemolyticus</name>
    <dbReference type="NCBI Taxonomy" id="670"/>
    <lineage>
        <taxon>Bacteria</taxon>
        <taxon>Pseudomonadati</taxon>
        <taxon>Pseudomonadota</taxon>
        <taxon>Gammaproteobacteria</taxon>
        <taxon>Vibrionales</taxon>
        <taxon>Vibrionaceae</taxon>
        <taxon>Vibrio</taxon>
    </lineage>
</organism>
<dbReference type="GO" id="GO:0006428">
    <property type="term" value="P:isoleucyl-tRNA aminoacylation"/>
    <property type="evidence" value="ECO:0007669"/>
    <property type="project" value="TreeGrafter"/>
</dbReference>
<dbReference type="GO" id="GO:0002161">
    <property type="term" value="F:aminoacyl-tRNA deacylase activity"/>
    <property type="evidence" value="ECO:0007669"/>
    <property type="project" value="InterPro"/>
</dbReference>
<comment type="caution">
    <text evidence="8">The sequence shown here is derived from an EMBL/GenBank/DDBJ whole genome shotgun (WGS) entry which is preliminary data.</text>
</comment>
<dbReference type="EMBL" id="NIXT01003073">
    <property type="protein sequence ID" value="OXE29611.1"/>
    <property type="molecule type" value="Genomic_DNA"/>
</dbReference>
<dbReference type="PANTHER" id="PTHR42765">
    <property type="entry name" value="SOLEUCYL-TRNA SYNTHETASE"/>
    <property type="match status" value="1"/>
</dbReference>
<name>A0A227J3D4_VIBPH</name>
<evidence type="ECO:0000256" key="6">
    <source>
        <dbReference type="ARBA" id="ARBA00048359"/>
    </source>
</evidence>
<dbReference type="GO" id="GO:0004822">
    <property type="term" value="F:isoleucine-tRNA ligase activity"/>
    <property type="evidence" value="ECO:0007669"/>
    <property type="project" value="UniProtKB-EC"/>
</dbReference>
<feature type="domain" description="Leucyl-tRNA synthetase editing" evidence="7">
    <location>
        <begin position="54"/>
        <end position="104"/>
    </location>
</feature>
<gene>
    <name evidence="8" type="ORF">CA163_27730</name>
</gene>
<dbReference type="InterPro" id="IPR050081">
    <property type="entry name" value="Ile-tRNA_ligase"/>
</dbReference>
<keyword evidence="4" id="KW-0648">Protein biosynthesis</keyword>
<feature type="non-terminal residue" evidence="8">
    <location>
        <position position="108"/>
    </location>
</feature>
<comment type="catalytic activity">
    <reaction evidence="6">
        <text>tRNA(Ile) + L-isoleucine + ATP = L-isoleucyl-tRNA(Ile) + AMP + diphosphate</text>
        <dbReference type="Rhea" id="RHEA:11060"/>
        <dbReference type="Rhea" id="RHEA-COMP:9666"/>
        <dbReference type="Rhea" id="RHEA-COMP:9695"/>
        <dbReference type="ChEBI" id="CHEBI:30616"/>
        <dbReference type="ChEBI" id="CHEBI:33019"/>
        <dbReference type="ChEBI" id="CHEBI:58045"/>
        <dbReference type="ChEBI" id="CHEBI:78442"/>
        <dbReference type="ChEBI" id="CHEBI:78528"/>
        <dbReference type="ChEBI" id="CHEBI:456215"/>
        <dbReference type="EC" id="6.1.1.5"/>
    </reaction>
</comment>
<dbReference type="Proteomes" id="UP000214596">
    <property type="component" value="Unassembled WGS sequence"/>
</dbReference>
<dbReference type="Gene3D" id="3.90.740.10">
    <property type="entry name" value="Valyl/Leucyl/Isoleucyl-tRNA synthetase, editing domain"/>
    <property type="match status" value="1"/>
</dbReference>
<keyword evidence="1" id="KW-0436">Ligase</keyword>
<dbReference type="GO" id="GO:0005524">
    <property type="term" value="F:ATP binding"/>
    <property type="evidence" value="ECO:0007669"/>
    <property type="project" value="UniProtKB-KW"/>
</dbReference>
<proteinExistence type="predicted"/>
<evidence type="ECO:0000256" key="2">
    <source>
        <dbReference type="ARBA" id="ARBA00022741"/>
    </source>
</evidence>
<protein>
    <submittedName>
        <fullName evidence="8">Isoleucyl-tRNA synthetase</fullName>
    </submittedName>
</protein>
<keyword evidence="5 8" id="KW-0030">Aminoacyl-tRNA synthetase</keyword>
<dbReference type="InterPro" id="IPR009008">
    <property type="entry name" value="Val/Leu/Ile-tRNA-synth_edit"/>
</dbReference>
<dbReference type="InterPro" id="IPR025709">
    <property type="entry name" value="Leu_tRNA-synth_edit"/>
</dbReference>
<evidence type="ECO:0000259" key="7">
    <source>
        <dbReference type="Pfam" id="PF13603"/>
    </source>
</evidence>
<dbReference type="AlphaFoldDB" id="A0A227J3D4"/>
<feature type="non-terminal residue" evidence="8">
    <location>
        <position position="1"/>
    </location>
</feature>
<evidence type="ECO:0000256" key="5">
    <source>
        <dbReference type="ARBA" id="ARBA00023146"/>
    </source>
</evidence>
<evidence type="ECO:0000313" key="9">
    <source>
        <dbReference type="Proteomes" id="UP000214596"/>
    </source>
</evidence>
<reference evidence="8 9" key="1">
    <citation type="journal article" date="2017" name="Appl. Environ. Microbiol.">
        <title>Parallel evolution of two clades of a major Atlantic endemic Vibrio parahaemolyticus pathogen lineage by independent acquisition of related pathogenicity islands.</title>
        <authorList>
            <person name="Xu F."/>
            <person name="Gonzalez-Escalona N."/>
            <person name="Drees K.P."/>
            <person name="Sebra R.P."/>
            <person name="Cooper V.S."/>
            <person name="Jones S.H."/>
            <person name="Whistler C.A."/>
        </authorList>
    </citation>
    <scope>NUCLEOTIDE SEQUENCE [LARGE SCALE GENOMIC DNA]</scope>
    <source>
        <strain evidence="8 9">MAVP-3</strain>
    </source>
</reference>
<dbReference type="Pfam" id="PF13603">
    <property type="entry name" value="tRNA-synt_1_2"/>
    <property type="match status" value="1"/>
</dbReference>
<dbReference type="SUPFAM" id="SSF50677">
    <property type="entry name" value="ValRS/IleRS/LeuRS editing domain"/>
    <property type="match status" value="1"/>
</dbReference>
<keyword evidence="2" id="KW-0547">Nucleotide-binding</keyword>
<evidence type="ECO:0000256" key="4">
    <source>
        <dbReference type="ARBA" id="ARBA00022917"/>
    </source>
</evidence>
<accession>A0A227J3D4</accession>
<evidence type="ECO:0000256" key="3">
    <source>
        <dbReference type="ARBA" id="ARBA00022840"/>
    </source>
</evidence>
<evidence type="ECO:0000313" key="8">
    <source>
        <dbReference type="EMBL" id="OXE29611.1"/>
    </source>
</evidence>